<comment type="caution">
    <text evidence="4">The sequence shown here is derived from an EMBL/GenBank/DDBJ whole genome shotgun (WGS) entry which is preliminary data.</text>
</comment>
<dbReference type="PANTHER" id="PTHR18896:SF65">
    <property type="entry name" value="PHOSPHOLIPASE D BETA 1"/>
    <property type="match status" value="1"/>
</dbReference>
<evidence type="ECO:0000313" key="5">
    <source>
        <dbReference type="Proteomes" id="UP000585474"/>
    </source>
</evidence>
<feature type="compositionally biased region" description="Polar residues" evidence="3">
    <location>
        <begin position="125"/>
        <end position="148"/>
    </location>
</feature>
<feature type="region of interest" description="Disordered" evidence="3">
    <location>
        <begin position="94"/>
        <end position="153"/>
    </location>
</feature>
<feature type="region of interest" description="Disordered" evidence="3">
    <location>
        <begin position="21"/>
        <end position="69"/>
    </location>
</feature>
<feature type="compositionally biased region" description="Low complexity" evidence="3">
    <location>
        <begin position="375"/>
        <end position="392"/>
    </location>
</feature>
<accession>A0A7J0DQ54</accession>
<dbReference type="GO" id="GO:0004630">
    <property type="term" value="F:phospholipase D activity"/>
    <property type="evidence" value="ECO:0007669"/>
    <property type="project" value="TreeGrafter"/>
</dbReference>
<dbReference type="GO" id="GO:0005886">
    <property type="term" value="C:plasma membrane"/>
    <property type="evidence" value="ECO:0007669"/>
    <property type="project" value="TreeGrafter"/>
</dbReference>
<gene>
    <name evidence="4" type="ORF">Acr_00g0065770</name>
</gene>
<feature type="region of interest" description="Disordered" evidence="3">
    <location>
        <begin position="369"/>
        <end position="392"/>
    </location>
</feature>
<dbReference type="PANTHER" id="PTHR18896">
    <property type="entry name" value="PHOSPHOLIPASE D"/>
    <property type="match status" value="1"/>
</dbReference>
<dbReference type="InterPro" id="IPR015679">
    <property type="entry name" value="PLipase_D_fam"/>
</dbReference>
<keyword evidence="1" id="KW-0677">Repeat</keyword>
<evidence type="ECO:0000256" key="2">
    <source>
        <dbReference type="ARBA" id="ARBA00023098"/>
    </source>
</evidence>
<evidence type="ECO:0000256" key="3">
    <source>
        <dbReference type="SAM" id="MobiDB-lite"/>
    </source>
</evidence>
<feature type="compositionally biased region" description="Pro residues" evidence="3">
    <location>
        <begin position="55"/>
        <end position="67"/>
    </location>
</feature>
<name>A0A7J0DQ54_9ERIC</name>
<keyword evidence="5" id="KW-1185">Reference proteome</keyword>
<protein>
    <submittedName>
        <fullName evidence="4">Phospholipase D beta 1</fullName>
    </submittedName>
</protein>
<dbReference type="OrthoDB" id="14911at2759"/>
<dbReference type="GO" id="GO:0009395">
    <property type="term" value="P:phospholipid catabolic process"/>
    <property type="evidence" value="ECO:0007669"/>
    <property type="project" value="TreeGrafter"/>
</dbReference>
<evidence type="ECO:0000256" key="1">
    <source>
        <dbReference type="ARBA" id="ARBA00022737"/>
    </source>
</evidence>
<reference evidence="5" key="1">
    <citation type="submission" date="2019-07" db="EMBL/GenBank/DDBJ databases">
        <title>De Novo Assembly of kiwifruit Actinidia rufa.</title>
        <authorList>
            <person name="Sugita-Konishi S."/>
            <person name="Sato K."/>
            <person name="Mori E."/>
            <person name="Abe Y."/>
            <person name="Kisaki G."/>
            <person name="Hamano K."/>
            <person name="Suezawa K."/>
            <person name="Otani M."/>
            <person name="Fukuda T."/>
            <person name="Manabe T."/>
            <person name="Gomi K."/>
            <person name="Tabuchi M."/>
            <person name="Akimitsu K."/>
            <person name="Kataoka I."/>
        </authorList>
    </citation>
    <scope>NUCLEOTIDE SEQUENCE [LARGE SCALE GENOMIC DNA]</scope>
    <source>
        <strain evidence="5">cv. Fuchu</strain>
    </source>
</reference>
<proteinExistence type="predicted"/>
<dbReference type="EMBL" id="BJWL01000339">
    <property type="protein sequence ID" value="GFS39947.1"/>
    <property type="molecule type" value="Genomic_DNA"/>
</dbReference>
<feature type="compositionally biased region" description="Polar residues" evidence="3">
    <location>
        <begin position="106"/>
        <end position="118"/>
    </location>
</feature>
<sequence length="392" mass="43505">MDNYNSSSSYPYNSPYGYPHVPSPYPHPNSGPYPPPIYPPPPPPDYNNTSHSSPLPYPYPPQVPPPTSHSGPLEYWYPSPLPSGPLPYSSYPLSPAHSIAQPPPQATLQHQSSFQHGSSYHHHQPSTPLHFSTSENYSSVPSRANSFSGHHRQDSSSSLWVLMIITENKMPVIMPPLTLRARNLPNMDMFHKTLGDMLNKLPGTMSSKIEGAVNRKITSDPYVSISVSSAVIGRTFVIREHIYREENVQGLYPILNSNGKPCKPGAALSLSIHYIPIERLSIYHHGVGGGPDYFGVPGTYFPLRKGGTVTLYQDAHVPDGYLPNFKLDNGMQYVQGKCWHDIFDAIHQARRLIYITVLKHLSQRAPKGKAGSYVSLHRPSPSKSDSSNSMDY</sequence>
<keyword evidence="2" id="KW-0443">Lipid metabolism</keyword>
<organism evidence="4 5">
    <name type="scientific">Actinidia rufa</name>
    <dbReference type="NCBI Taxonomy" id="165716"/>
    <lineage>
        <taxon>Eukaryota</taxon>
        <taxon>Viridiplantae</taxon>
        <taxon>Streptophyta</taxon>
        <taxon>Embryophyta</taxon>
        <taxon>Tracheophyta</taxon>
        <taxon>Spermatophyta</taxon>
        <taxon>Magnoliopsida</taxon>
        <taxon>eudicotyledons</taxon>
        <taxon>Gunneridae</taxon>
        <taxon>Pentapetalae</taxon>
        <taxon>asterids</taxon>
        <taxon>Ericales</taxon>
        <taxon>Actinidiaceae</taxon>
        <taxon>Actinidia</taxon>
    </lineage>
</organism>
<dbReference type="Proteomes" id="UP000585474">
    <property type="component" value="Unassembled WGS sequence"/>
</dbReference>
<evidence type="ECO:0000313" key="4">
    <source>
        <dbReference type="EMBL" id="GFS39947.1"/>
    </source>
</evidence>
<feature type="compositionally biased region" description="Pro residues" evidence="3">
    <location>
        <begin position="21"/>
        <end position="45"/>
    </location>
</feature>
<dbReference type="AlphaFoldDB" id="A0A7J0DQ54"/>